<feature type="transmembrane region" description="Helical" evidence="2">
    <location>
        <begin position="53"/>
        <end position="76"/>
    </location>
</feature>
<keyword evidence="2" id="KW-0472">Membrane</keyword>
<accession>A0A8S5PJD3</accession>
<keyword evidence="2" id="KW-0812">Transmembrane</keyword>
<name>A0A8S5PJD3_9CAUD</name>
<evidence type="ECO:0000256" key="1">
    <source>
        <dbReference type="SAM" id="MobiDB-lite"/>
    </source>
</evidence>
<sequence length="246" mass="29235">MWFYWITVCTDWLAMKATIIVSLQEQYQLILYLQILLLVLINLLILFRIKAFIYLFCQVLGLLVFSLLFILVYLILEKYVELKNKRKTMKNYKDINKFKASVLDSVKEELSKLSPIKRWLFETLFDKIWAIFSDEYSETEISSAINSLEKVNSEYVRPTDVLNYDESMRILNFSNNRVGFKRLMDAKGIEQVIFKNRKIGYRKSEILALKSELEAEQKAKKAKEKPYKQNKAVNKKPRLSNMEKMY</sequence>
<reference evidence="3" key="1">
    <citation type="journal article" date="2021" name="Proc. Natl. Acad. Sci. U.S.A.">
        <title>A Catalog of Tens of Thousands of Viruses from Human Metagenomes Reveals Hidden Associations with Chronic Diseases.</title>
        <authorList>
            <person name="Tisza M.J."/>
            <person name="Buck C.B."/>
        </authorList>
    </citation>
    <scope>NUCLEOTIDE SEQUENCE</scope>
    <source>
        <strain evidence="3">CtsK93</strain>
    </source>
</reference>
<organism evidence="3">
    <name type="scientific">Myoviridae sp. ctsK93</name>
    <dbReference type="NCBI Taxonomy" id="2825190"/>
    <lineage>
        <taxon>Viruses</taxon>
        <taxon>Duplodnaviria</taxon>
        <taxon>Heunggongvirae</taxon>
        <taxon>Uroviricota</taxon>
        <taxon>Caudoviricetes</taxon>
    </lineage>
</organism>
<evidence type="ECO:0000256" key="2">
    <source>
        <dbReference type="SAM" id="Phobius"/>
    </source>
</evidence>
<proteinExistence type="predicted"/>
<protein>
    <submittedName>
        <fullName evidence="3">Uncharacterized protein</fullName>
    </submittedName>
</protein>
<feature type="region of interest" description="Disordered" evidence="1">
    <location>
        <begin position="219"/>
        <end position="246"/>
    </location>
</feature>
<keyword evidence="2" id="KW-1133">Transmembrane helix</keyword>
<evidence type="ECO:0000313" key="3">
    <source>
        <dbReference type="EMBL" id="DAE07174.1"/>
    </source>
</evidence>
<feature type="transmembrane region" description="Helical" evidence="2">
    <location>
        <begin position="29"/>
        <end position="47"/>
    </location>
</feature>
<dbReference type="EMBL" id="BK015446">
    <property type="protein sequence ID" value="DAE07174.1"/>
    <property type="molecule type" value="Genomic_DNA"/>
</dbReference>